<sequence>MKSENGSSITGQPEIESINDISMNTVSEFMDIEPNVLEPVEPEMESTNEIVADSKPEHNSRKRNASDAHCFAVPQTPKKTCIKEKDEESIGGEMKKCKICIGMINIFEVETDAIVVPTYAEKLSKEELNFASDPPSRKKYNVTRSCPPTWTKFIRLTTPFCLKIIGSTDIFFTQVQVQVLCINSKGMLAGLKSDEKRNFATEKAHIINMQGTYLGNMFYISGARKTTCSTWAQVQTPECAGLNVRALQQIE</sequence>
<reference evidence="2 3" key="1">
    <citation type="submission" date="2019-12" db="EMBL/GenBank/DDBJ databases">
        <title>Chromosome-level assembly of the Caenorhabditis remanei genome.</title>
        <authorList>
            <person name="Teterina A.A."/>
            <person name="Willis J.H."/>
            <person name="Phillips P.C."/>
        </authorList>
    </citation>
    <scope>NUCLEOTIDE SEQUENCE [LARGE SCALE GENOMIC DNA]</scope>
    <source>
        <strain evidence="2 3">PX506</strain>
        <tissue evidence="2">Whole organism</tissue>
    </source>
</reference>
<dbReference type="EMBL" id="WUAV01000006">
    <property type="protein sequence ID" value="KAF1749826.1"/>
    <property type="molecule type" value="Genomic_DNA"/>
</dbReference>
<comment type="caution">
    <text evidence="2">The sequence shown here is derived from an EMBL/GenBank/DDBJ whole genome shotgun (WGS) entry which is preliminary data.</text>
</comment>
<organism evidence="2 3">
    <name type="scientific">Caenorhabditis remanei</name>
    <name type="common">Caenorhabditis vulgaris</name>
    <dbReference type="NCBI Taxonomy" id="31234"/>
    <lineage>
        <taxon>Eukaryota</taxon>
        <taxon>Metazoa</taxon>
        <taxon>Ecdysozoa</taxon>
        <taxon>Nematoda</taxon>
        <taxon>Chromadorea</taxon>
        <taxon>Rhabditida</taxon>
        <taxon>Rhabditina</taxon>
        <taxon>Rhabditomorpha</taxon>
        <taxon>Rhabditoidea</taxon>
        <taxon>Rhabditidae</taxon>
        <taxon>Peloderinae</taxon>
        <taxon>Caenorhabditis</taxon>
    </lineage>
</organism>
<accession>A0A6A5G4G7</accession>
<proteinExistence type="predicted"/>
<name>A0A6A5G4G7_CAERE</name>
<dbReference type="KEGG" id="crq:GCK72_026295"/>
<dbReference type="GeneID" id="9827024"/>
<evidence type="ECO:0000313" key="2">
    <source>
        <dbReference type="EMBL" id="KAF1749826.1"/>
    </source>
</evidence>
<protein>
    <submittedName>
        <fullName evidence="2">Uncharacterized protein</fullName>
    </submittedName>
</protein>
<evidence type="ECO:0000256" key="1">
    <source>
        <dbReference type="SAM" id="MobiDB-lite"/>
    </source>
</evidence>
<evidence type="ECO:0000313" key="3">
    <source>
        <dbReference type="Proteomes" id="UP000483820"/>
    </source>
</evidence>
<feature type="compositionally biased region" description="Polar residues" evidence="1">
    <location>
        <begin position="1"/>
        <end position="11"/>
    </location>
</feature>
<dbReference type="AlphaFoldDB" id="A0A6A5G4G7"/>
<dbReference type="CTD" id="9827024"/>
<feature type="region of interest" description="Disordered" evidence="1">
    <location>
        <begin position="1"/>
        <end position="21"/>
    </location>
</feature>
<gene>
    <name evidence="2" type="ORF">GCK72_026295</name>
</gene>
<dbReference type="Proteomes" id="UP000483820">
    <property type="component" value="Chromosome X"/>
</dbReference>
<dbReference type="RefSeq" id="XP_053580382.1">
    <property type="nucleotide sequence ID" value="XM_053736816.1"/>
</dbReference>